<name>A0A6F9DPA3_9ASCI</name>
<proteinExistence type="evidence at transcript level"/>
<evidence type="ECO:0000313" key="2">
    <source>
        <dbReference type="EMBL" id="CAB3264813.1"/>
    </source>
</evidence>
<sequence>MPWVVDSGLNSVVDGKPTWGLHGSHFLVDFLGKTMSHMIGMLLKIGIFLLGSIAGGVVVRHLCSRKVSSKQERESKNCLANAGAQSSATGISLNEKLRRSARIYTPTSLAICRHSDCC</sequence>
<keyword evidence="1" id="KW-0472">Membrane</keyword>
<feature type="transmembrane region" description="Helical" evidence="1">
    <location>
        <begin position="41"/>
        <end position="63"/>
    </location>
</feature>
<keyword evidence="1" id="KW-0812">Transmembrane</keyword>
<gene>
    <name evidence="2" type="primary">Pgls-001</name>
</gene>
<reference evidence="2" key="1">
    <citation type="submission" date="2020-04" db="EMBL/GenBank/DDBJ databases">
        <authorList>
            <person name="Neveu A P."/>
        </authorList>
    </citation>
    <scope>NUCLEOTIDE SEQUENCE</scope>
    <source>
        <tissue evidence="2">Whole embryo</tissue>
    </source>
</reference>
<dbReference type="AlphaFoldDB" id="A0A6F9DPA3"/>
<organism evidence="2">
    <name type="scientific">Phallusia mammillata</name>
    <dbReference type="NCBI Taxonomy" id="59560"/>
    <lineage>
        <taxon>Eukaryota</taxon>
        <taxon>Metazoa</taxon>
        <taxon>Chordata</taxon>
        <taxon>Tunicata</taxon>
        <taxon>Ascidiacea</taxon>
        <taxon>Phlebobranchia</taxon>
        <taxon>Ascidiidae</taxon>
        <taxon>Phallusia</taxon>
    </lineage>
</organism>
<evidence type="ECO:0000256" key="1">
    <source>
        <dbReference type="SAM" id="Phobius"/>
    </source>
</evidence>
<dbReference type="EMBL" id="LR788951">
    <property type="protein sequence ID" value="CAB3264813.1"/>
    <property type="molecule type" value="mRNA"/>
</dbReference>
<accession>A0A6F9DPA3</accession>
<protein>
    <submittedName>
        <fullName evidence="2">6-phosphogluconolactonase-like</fullName>
    </submittedName>
</protein>
<keyword evidence="1" id="KW-1133">Transmembrane helix</keyword>